<sequence length="287" mass="31498">MSRFAYVDGRYIRHGDACVHIEDRGYQFADAVYEVWSVFDGRLADTQGHLDRLDRSLKSLRINAPMSRAALMVVLYEVIRRNRIKEGMVYLQVSRGVAARDHFFPAGVKPTLVITARAVDREAAAVKARMGIKVITQPDIRWGRCDIKTVGLLPNVLAKQAAKDAGASDVLFVDKDDFITEGGSANAYIVDDAGVIRTRSLKSNILAGITRAQLLKILKTTDIELREEAFTVAETLAAREVFITAATSLVMPVVEIDGHRIADGKPGPVATSLREAYIQQATKTAGI</sequence>
<evidence type="ECO:0000256" key="3">
    <source>
        <dbReference type="ARBA" id="ARBA00004824"/>
    </source>
</evidence>
<comment type="pathway">
    <text evidence="5">Amino-acid biosynthesis; L-leucine biosynthesis; L-leucine from 3-methyl-2-oxobutanoate: step 4/4.</text>
</comment>
<comment type="function">
    <text evidence="2">Acts on leucine, isoleucine and valine.</text>
</comment>
<comment type="catalytic activity">
    <reaction evidence="12">
        <text>L-isoleucine + 2-oxoglutarate = (S)-3-methyl-2-oxopentanoate + L-glutamate</text>
        <dbReference type="Rhea" id="RHEA:24801"/>
        <dbReference type="ChEBI" id="CHEBI:16810"/>
        <dbReference type="ChEBI" id="CHEBI:29985"/>
        <dbReference type="ChEBI" id="CHEBI:35146"/>
        <dbReference type="ChEBI" id="CHEBI:58045"/>
        <dbReference type="EC" id="2.6.1.42"/>
    </reaction>
</comment>
<dbReference type="PANTHER" id="PTHR42743">
    <property type="entry name" value="AMINO-ACID AMINOTRANSFERASE"/>
    <property type="match status" value="1"/>
</dbReference>
<gene>
    <name evidence="16" type="ORF">PQU98_01895</name>
</gene>
<evidence type="ECO:0000256" key="6">
    <source>
        <dbReference type="ARBA" id="ARBA00009320"/>
    </source>
</evidence>
<comment type="cofactor">
    <cofactor evidence="1 15">
        <name>pyridoxal 5'-phosphate</name>
        <dbReference type="ChEBI" id="CHEBI:597326"/>
    </cofactor>
</comment>
<keyword evidence="10" id="KW-0100">Branched-chain amino acid biosynthesis</keyword>
<comment type="catalytic activity">
    <reaction evidence="13">
        <text>L-leucine + 2-oxoglutarate = 4-methyl-2-oxopentanoate + L-glutamate</text>
        <dbReference type="Rhea" id="RHEA:18321"/>
        <dbReference type="ChEBI" id="CHEBI:16810"/>
        <dbReference type="ChEBI" id="CHEBI:17865"/>
        <dbReference type="ChEBI" id="CHEBI:29985"/>
        <dbReference type="ChEBI" id="CHEBI:57427"/>
        <dbReference type="EC" id="2.6.1.42"/>
    </reaction>
</comment>
<comment type="pathway">
    <text evidence="4">Amino-acid biosynthesis; L-valine biosynthesis; L-valine from pyruvate: step 4/4.</text>
</comment>
<keyword evidence="9 15" id="KW-0663">Pyridoxal phosphate</keyword>
<keyword evidence="10" id="KW-0028">Amino-acid biosynthesis</keyword>
<dbReference type="Gene3D" id="3.20.10.10">
    <property type="entry name" value="D-amino Acid Aminotransferase, subunit A, domain 2"/>
    <property type="match status" value="1"/>
</dbReference>
<dbReference type="InterPro" id="IPR043132">
    <property type="entry name" value="BCAT-like_C"/>
</dbReference>
<evidence type="ECO:0000256" key="11">
    <source>
        <dbReference type="ARBA" id="ARBA00048212"/>
    </source>
</evidence>
<evidence type="ECO:0000256" key="8">
    <source>
        <dbReference type="ARBA" id="ARBA00014472"/>
    </source>
</evidence>
<organism evidence="16 17">
    <name type="scientific">Asticcacaulis machinosus</name>
    <dbReference type="NCBI Taxonomy" id="2984211"/>
    <lineage>
        <taxon>Bacteria</taxon>
        <taxon>Pseudomonadati</taxon>
        <taxon>Pseudomonadota</taxon>
        <taxon>Alphaproteobacteria</taxon>
        <taxon>Caulobacterales</taxon>
        <taxon>Caulobacteraceae</taxon>
        <taxon>Asticcacaulis</taxon>
    </lineage>
</organism>
<dbReference type="PANTHER" id="PTHR42743:SF11">
    <property type="entry name" value="AMINODEOXYCHORISMATE LYASE"/>
    <property type="match status" value="1"/>
</dbReference>
<comment type="catalytic activity">
    <reaction evidence="11">
        <text>L-valine + 2-oxoglutarate = 3-methyl-2-oxobutanoate + L-glutamate</text>
        <dbReference type="Rhea" id="RHEA:24813"/>
        <dbReference type="ChEBI" id="CHEBI:11851"/>
        <dbReference type="ChEBI" id="CHEBI:16810"/>
        <dbReference type="ChEBI" id="CHEBI:29985"/>
        <dbReference type="ChEBI" id="CHEBI:57762"/>
        <dbReference type="EC" id="2.6.1.42"/>
    </reaction>
</comment>
<comment type="caution">
    <text evidence="16">The sequence shown here is derived from an EMBL/GenBank/DDBJ whole genome shotgun (WGS) entry which is preliminary data.</text>
</comment>
<dbReference type="EC" id="2.6.1.42" evidence="7"/>
<evidence type="ECO:0000256" key="4">
    <source>
        <dbReference type="ARBA" id="ARBA00004931"/>
    </source>
</evidence>
<dbReference type="SUPFAM" id="SSF56752">
    <property type="entry name" value="D-aminoacid aminotransferase-like PLP-dependent enzymes"/>
    <property type="match status" value="1"/>
</dbReference>
<evidence type="ECO:0000256" key="7">
    <source>
        <dbReference type="ARBA" id="ARBA00013053"/>
    </source>
</evidence>
<dbReference type="InterPro" id="IPR018300">
    <property type="entry name" value="Aminotrans_IV_CS"/>
</dbReference>
<name>A0ABT5HF93_9CAUL</name>
<dbReference type="InterPro" id="IPR001544">
    <property type="entry name" value="Aminotrans_IV"/>
</dbReference>
<evidence type="ECO:0000256" key="14">
    <source>
        <dbReference type="RuleBase" id="RU004106"/>
    </source>
</evidence>
<dbReference type="Proteomes" id="UP001218579">
    <property type="component" value="Unassembled WGS sequence"/>
</dbReference>
<protein>
    <recommendedName>
        <fullName evidence="8">Probable branched-chain-amino-acid aminotransferase</fullName>
        <ecNumber evidence="7">2.6.1.42</ecNumber>
    </recommendedName>
</protein>
<dbReference type="InterPro" id="IPR036038">
    <property type="entry name" value="Aminotransferase-like"/>
</dbReference>
<dbReference type="PROSITE" id="PS00770">
    <property type="entry name" value="AA_TRANSFER_CLASS_4"/>
    <property type="match status" value="1"/>
</dbReference>
<evidence type="ECO:0000256" key="2">
    <source>
        <dbReference type="ARBA" id="ARBA00003109"/>
    </source>
</evidence>
<dbReference type="Gene3D" id="3.30.470.10">
    <property type="match status" value="1"/>
</dbReference>
<dbReference type="CDD" id="cd01558">
    <property type="entry name" value="D-AAT_like"/>
    <property type="match status" value="1"/>
</dbReference>
<dbReference type="RefSeq" id="WP_272743180.1">
    <property type="nucleotide sequence ID" value="NZ_JAQQKV010000001.1"/>
</dbReference>
<comment type="similarity">
    <text evidence="6 14">Belongs to the class-IV pyridoxal-phosphate-dependent aminotransferase family.</text>
</comment>
<dbReference type="InterPro" id="IPR050571">
    <property type="entry name" value="Class-IV_PLP-Dep_Aminotrnsfr"/>
</dbReference>
<accession>A0ABT5HF93</accession>
<evidence type="ECO:0000256" key="15">
    <source>
        <dbReference type="RuleBase" id="RU004516"/>
    </source>
</evidence>
<dbReference type="NCBIfam" id="NF005209">
    <property type="entry name" value="PRK06680.1"/>
    <property type="match status" value="1"/>
</dbReference>
<comment type="pathway">
    <text evidence="3">Amino-acid biosynthesis; L-isoleucine biosynthesis; L-isoleucine from 2-oxobutanoate: step 4/4.</text>
</comment>
<keyword evidence="17" id="KW-1185">Reference proteome</keyword>
<evidence type="ECO:0000256" key="12">
    <source>
        <dbReference type="ARBA" id="ARBA00048798"/>
    </source>
</evidence>
<evidence type="ECO:0000256" key="1">
    <source>
        <dbReference type="ARBA" id="ARBA00001933"/>
    </source>
</evidence>
<dbReference type="Pfam" id="PF01063">
    <property type="entry name" value="Aminotran_4"/>
    <property type="match status" value="1"/>
</dbReference>
<dbReference type="EMBL" id="JAQQKV010000001">
    <property type="protein sequence ID" value="MDC7674868.1"/>
    <property type="molecule type" value="Genomic_DNA"/>
</dbReference>
<evidence type="ECO:0000256" key="13">
    <source>
        <dbReference type="ARBA" id="ARBA00049229"/>
    </source>
</evidence>
<evidence type="ECO:0000256" key="5">
    <source>
        <dbReference type="ARBA" id="ARBA00005072"/>
    </source>
</evidence>
<evidence type="ECO:0000313" key="17">
    <source>
        <dbReference type="Proteomes" id="UP001218579"/>
    </source>
</evidence>
<evidence type="ECO:0000313" key="16">
    <source>
        <dbReference type="EMBL" id="MDC7674868.1"/>
    </source>
</evidence>
<dbReference type="InterPro" id="IPR043131">
    <property type="entry name" value="BCAT-like_N"/>
</dbReference>
<evidence type="ECO:0000256" key="9">
    <source>
        <dbReference type="ARBA" id="ARBA00022898"/>
    </source>
</evidence>
<reference evidence="16 17" key="1">
    <citation type="submission" date="2023-01" db="EMBL/GenBank/DDBJ databases">
        <title>Novel species of the genus Asticcacaulis isolated from rivers.</title>
        <authorList>
            <person name="Lu H."/>
        </authorList>
    </citation>
    <scope>NUCLEOTIDE SEQUENCE [LARGE SCALE GENOMIC DNA]</scope>
    <source>
        <strain evidence="16 17">LKC15W</strain>
    </source>
</reference>
<evidence type="ECO:0000256" key="10">
    <source>
        <dbReference type="ARBA" id="ARBA00023304"/>
    </source>
</evidence>
<proteinExistence type="inferred from homology"/>